<dbReference type="EMBL" id="LXPE01000019">
    <property type="protein sequence ID" value="OBA26346.1"/>
    <property type="molecule type" value="Genomic_DNA"/>
</dbReference>
<dbReference type="PANTHER" id="PTHR37285:SF5">
    <property type="entry name" value="SPORE WALL MATURATION PROTEIN DIT1"/>
    <property type="match status" value="1"/>
</dbReference>
<dbReference type="Pfam" id="PF05141">
    <property type="entry name" value="DIT1_PvcA"/>
    <property type="match status" value="1"/>
</dbReference>
<name>A0A1B7TC74_9ASCO</name>
<accession>A0A1B7TC74</accession>
<dbReference type="OrthoDB" id="429813at2759"/>
<sequence>MKSQSDGDLSDDEYDLCSSSSSLPVLRKNDKDYSTKISNDYNIDHSVDNKLSCFEKILCLYTVPLNKDDVDIESPLSIIDKQKSIIGKNFTDFYINYFQKYATPLSFEFSDFNPNLKVYKISGKHVSQFTNVSPDIDIKIIELVKEGESHVRGLIATIEDDKIGVPQFSDWFMYHLLEVSKLDYFKPSANFTSNNYHKIVADYFNTHLKNHIKNDLWEAEGQYSFIEKLKYFTERMLPIQAILPAFPCKSTNLQKVSGTEPDLGEAFALETLMEFCRDVKKKFYPPGFKIWIVSDGHVFSDCIGADDCVIDNFTSQLHDLYLKLKKQYSDEDNELMNDCIGFFGLKDVFYSEESGKLFNEDWLSGIHLKHYTGSKIEHESEICREIMMAACNTDNGRLSKQVKIENHPRLLLYRGFTKFMEEDIGQLEFISKMSRKQQKKLAAKIAFEMIKRNDAYSNLVDLCFPHYMRLSIHAHQNSGPKYGIKVVSPTKCRVIKSFSDLAYPNYDDFLHIPTPWHNVVIKNMNNGKYYFGRSNIVAQAIQSKSFIGELKDNSNSCTYYELKSRDEFEDCEFDDVFDADEILSRLKMNYLQAKVDEENDNKAVLNFLNHTNSNKINAFMNTNNIDATIRKSVDSSNTVVFDEGSASSSKTDFNNLTPYMTKLNDQELERKLENDLEELNLDSANV</sequence>
<dbReference type="Proteomes" id="UP000092321">
    <property type="component" value="Unassembled WGS sequence"/>
</dbReference>
<gene>
    <name evidence="1" type="ORF">HANVADRAFT_53217</name>
</gene>
<dbReference type="InterPro" id="IPR007817">
    <property type="entry name" value="Isocyanide_synthase_DIT1"/>
</dbReference>
<protein>
    <recommendedName>
        <fullName evidence="3">Spore wall maturation protein DIT1</fullName>
    </recommendedName>
</protein>
<keyword evidence="2" id="KW-1185">Reference proteome</keyword>
<organism evidence="1 2">
    <name type="scientific">Hanseniaspora valbyensis NRRL Y-1626</name>
    <dbReference type="NCBI Taxonomy" id="766949"/>
    <lineage>
        <taxon>Eukaryota</taxon>
        <taxon>Fungi</taxon>
        <taxon>Dikarya</taxon>
        <taxon>Ascomycota</taxon>
        <taxon>Saccharomycotina</taxon>
        <taxon>Saccharomycetes</taxon>
        <taxon>Saccharomycodales</taxon>
        <taxon>Saccharomycodaceae</taxon>
        <taxon>Hanseniaspora</taxon>
    </lineage>
</organism>
<proteinExistence type="predicted"/>
<comment type="caution">
    <text evidence="1">The sequence shown here is derived from an EMBL/GenBank/DDBJ whole genome shotgun (WGS) entry which is preliminary data.</text>
</comment>
<evidence type="ECO:0000313" key="1">
    <source>
        <dbReference type="EMBL" id="OBA26346.1"/>
    </source>
</evidence>
<reference evidence="2" key="1">
    <citation type="journal article" date="2016" name="Proc. Natl. Acad. Sci. U.S.A.">
        <title>Comparative genomics of biotechnologically important yeasts.</title>
        <authorList>
            <person name="Riley R."/>
            <person name="Haridas S."/>
            <person name="Wolfe K.H."/>
            <person name="Lopes M.R."/>
            <person name="Hittinger C.T."/>
            <person name="Goeker M."/>
            <person name="Salamov A.A."/>
            <person name="Wisecaver J.H."/>
            <person name="Long T.M."/>
            <person name="Calvey C.H."/>
            <person name="Aerts A.L."/>
            <person name="Barry K.W."/>
            <person name="Choi C."/>
            <person name="Clum A."/>
            <person name="Coughlan A.Y."/>
            <person name="Deshpande S."/>
            <person name="Douglass A.P."/>
            <person name="Hanson S.J."/>
            <person name="Klenk H.-P."/>
            <person name="LaButti K.M."/>
            <person name="Lapidus A."/>
            <person name="Lindquist E.A."/>
            <person name="Lipzen A.M."/>
            <person name="Meier-Kolthoff J.P."/>
            <person name="Ohm R.A."/>
            <person name="Otillar R.P."/>
            <person name="Pangilinan J.L."/>
            <person name="Peng Y."/>
            <person name="Rokas A."/>
            <person name="Rosa C.A."/>
            <person name="Scheuner C."/>
            <person name="Sibirny A.A."/>
            <person name="Slot J.C."/>
            <person name="Stielow J.B."/>
            <person name="Sun H."/>
            <person name="Kurtzman C.P."/>
            <person name="Blackwell M."/>
            <person name="Grigoriev I.V."/>
            <person name="Jeffries T.W."/>
        </authorList>
    </citation>
    <scope>NUCLEOTIDE SEQUENCE [LARGE SCALE GENOMIC DNA]</scope>
    <source>
        <strain evidence="2">NRRL Y-1626</strain>
    </source>
</reference>
<evidence type="ECO:0000313" key="2">
    <source>
        <dbReference type="Proteomes" id="UP000092321"/>
    </source>
</evidence>
<dbReference type="PANTHER" id="PTHR37285">
    <property type="entry name" value="SPORE WALL MATURATION PROTEIN DIT1"/>
    <property type="match status" value="1"/>
</dbReference>
<dbReference type="AlphaFoldDB" id="A0A1B7TC74"/>
<evidence type="ECO:0008006" key="3">
    <source>
        <dbReference type="Google" id="ProtNLM"/>
    </source>
</evidence>